<gene>
    <name evidence="1" type="ORF">SAMN06297144_0538</name>
</gene>
<sequence length="203" mass="22423">MNIELTGEQLADVALSTLRAALGSERYQYLSGPITGGRRLLTWHLAEGRLLAAERRRNACRRAVIEPNIADLREEANRQRAAGIRTIEPGSFEADFVHWGQAEFLAFWDRVLERHASRVRFVSGWEFSAGCAFEYRRAAAHGLARVDVDGHELAPAAALDLLATALGRIDEAHDPADPRDEVLARLRDAIAFQTSLIAAIARG</sequence>
<protein>
    <submittedName>
        <fullName evidence="1">Uncharacterized protein</fullName>
    </submittedName>
</protein>
<keyword evidence="2" id="KW-1185">Reference proteome</keyword>
<name>A0A285QD16_9SPHN</name>
<evidence type="ECO:0000313" key="2">
    <source>
        <dbReference type="Proteomes" id="UP000219494"/>
    </source>
</evidence>
<dbReference type="OrthoDB" id="5196043at2"/>
<proteinExistence type="predicted"/>
<dbReference type="Gene3D" id="3.40.50.10400">
    <property type="entry name" value="Hypothetical protein PA1492"/>
    <property type="match status" value="1"/>
</dbReference>
<accession>A0A285QD16</accession>
<dbReference type="Proteomes" id="UP000219494">
    <property type="component" value="Unassembled WGS sequence"/>
</dbReference>
<reference evidence="1 2" key="1">
    <citation type="submission" date="2017-07" db="EMBL/GenBank/DDBJ databases">
        <authorList>
            <person name="Sun Z.S."/>
            <person name="Albrecht U."/>
            <person name="Echele G."/>
            <person name="Lee C.C."/>
        </authorList>
    </citation>
    <scope>NUCLEOTIDE SEQUENCE [LARGE SCALE GENOMIC DNA]</scope>
    <source>
        <strain evidence="1 2">CGMCC 1.12672</strain>
    </source>
</reference>
<dbReference type="EMBL" id="OBMI01000001">
    <property type="protein sequence ID" value="SOB79418.1"/>
    <property type="molecule type" value="Genomic_DNA"/>
</dbReference>
<evidence type="ECO:0000313" key="1">
    <source>
        <dbReference type="EMBL" id="SOB79418.1"/>
    </source>
</evidence>
<dbReference type="AlphaFoldDB" id="A0A285QD16"/>
<organism evidence="1 2">
    <name type="scientific">Sphingomonas guangdongensis</name>
    <dbReference type="NCBI Taxonomy" id="1141890"/>
    <lineage>
        <taxon>Bacteria</taxon>
        <taxon>Pseudomonadati</taxon>
        <taxon>Pseudomonadota</taxon>
        <taxon>Alphaproteobacteria</taxon>
        <taxon>Sphingomonadales</taxon>
        <taxon>Sphingomonadaceae</taxon>
        <taxon>Sphingomonas</taxon>
    </lineage>
</organism>
<dbReference type="RefSeq" id="WP_097062439.1">
    <property type="nucleotide sequence ID" value="NZ_OBMI01000001.1"/>
</dbReference>